<evidence type="ECO:0000259" key="6">
    <source>
        <dbReference type="PROSITE" id="PS50103"/>
    </source>
</evidence>
<reference evidence="7 8" key="1">
    <citation type="journal article" date="2013" name="MBio">
        <title>Genome sequencing of the plant pathogen Taphrina deformans, the causal agent of peach leaf curl.</title>
        <authorList>
            <person name="Cisse O.H."/>
            <person name="Almeida J.M.G.C.F."/>
            <person name="Fonseca A."/>
            <person name="Kumar A.A."/>
            <person name="Salojaervi J."/>
            <person name="Overmyer K."/>
            <person name="Hauser P.M."/>
            <person name="Pagni M."/>
        </authorList>
    </citation>
    <scope>NUCLEOTIDE SEQUENCE [LARGE SCALE GENOMIC DNA]</scope>
    <source>
        <strain evidence="8">PYCC 5710 / ATCC 11124 / CBS 356.35 / IMI 108563 / JCM 9778 / NBRC 8474</strain>
    </source>
</reference>
<evidence type="ECO:0000256" key="5">
    <source>
        <dbReference type="SAM" id="MobiDB-lite"/>
    </source>
</evidence>
<accession>R4XL21</accession>
<dbReference type="Gene3D" id="4.10.1000.10">
    <property type="entry name" value="Zinc finger, CCCH-type"/>
    <property type="match status" value="1"/>
</dbReference>
<dbReference type="PROSITE" id="PS50103">
    <property type="entry name" value="ZF_C3H1"/>
    <property type="match status" value="1"/>
</dbReference>
<feature type="compositionally biased region" description="Polar residues" evidence="5">
    <location>
        <begin position="258"/>
        <end position="278"/>
    </location>
</feature>
<dbReference type="STRING" id="1097556.R4XL21"/>
<gene>
    <name evidence="7" type="ORF">TAPDE_004377</name>
</gene>
<keyword evidence="3 4" id="KW-0862">Zinc</keyword>
<evidence type="ECO:0000256" key="1">
    <source>
        <dbReference type="ARBA" id="ARBA00022723"/>
    </source>
</evidence>
<feature type="domain" description="C3H1-type" evidence="6">
    <location>
        <begin position="279"/>
        <end position="306"/>
    </location>
</feature>
<dbReference type="OrthoDB" id="273070at2759"/>
<name>R4XL21_TAPDE</name>
<keyword evidence="1 4" id="KW-0479">Metal-binding</keyword>
<dbReference type="Pfam" id="PF18044">
    <property type="entry name" value="zf-CCCH_4"/>
    <property type="match status" value="1"/>
</dbReference>
<dbReference type="SUPFAM" id="SSF90229">
    <property type="entry name" value="CCCH zinc finger"/>
    <property type="match status" value="1"/>
</dbReference>
<keyword evidence="8" id="KW-1185">Reference proteome</keyword>
<feature type="region of interest" description="Disordered" evidence="5">
    <location>
        <begin position="306"/>
        <end position="325"/>
    </location>
</feature>
<feature type="compositionally biased region" description="Polar residues" evidence="5">
    <location>
        <begin position="10"/>
        <end position="39"/>
    </location>
</feature>
<evidence type="ECO:0000313" key="7">
    <source>
        <dbReference type="EMBL" id="CCG84014.1"/>
    </source>
</evidence>
<dbReference type="InterPro" id="IPR041367">
    <property type="entry name" value="Znf-CCCH_4"/>
</dbReference>
<feature type="compositionally biased region" description="Basic and acidic residues" evidence="5">
    <location>
        <begin position="157"/>
        <end position="171"/>
    </location>
</feature>
<dbReference type="Proteomes" id="UP000013776">
    <property type="component" value="Unassembled WGS sequence"/>
</dbReference>
<dbReference type="InterPro" id="IPR036855">
    <property type="entry name" value="Znf_CCCH_sf"/>
</dbReference>
<dbReference type="InterPro" id="IPR019496">
    <property type="entry name" value="NUFIP1_cons_dom"/>
</dbReference>
<feature type="compositionally biased region" description="Basic and acidic residues" evidence="5">
    <location>
        <begin position="104"/>
        <end position="117"/>
    </location>
</feature>
<feature type="region of interest" description="Disordered" evidence="5">
    <location>
        <begin position="99"/>
        <end position="283"/>
    </location>
</feature>
<feature type="compositionally biased region" description="Low complexity" evidence="5">
    <location>
        <begin position="237"/>
        <end position="250"/>
    </location>
</feature>
<feature type="compositionally biased region" description="Polar residues" evidence="5">
    <location>
        <begin position="138"/>
        <end position="150"/>
    </location>
</feature>
<evidence type="ECO:0000256" key="4">
    <source>
        <dbReference type="PROSITE-ProRule" id="PRU00723"/>
    </source>
</evidence>
<feature type="compositionally biased region" description="Basic and acidic residues" evidence="5">
    <location>
        <begin position="126"/>
        <end position="136"/>
    </location>
</feature>
<evidence type="ECO:0000313" key="8">
    <source>
        <dbReference type="Proteomes" id="UP000013776"/>
    </source>
</evidence>
<evidence type="ECO:0000256" key="3">
    <source>
        <dbReference type="ARBA" id="ARBA00022833"/>
    </source>
</evidence>
<dbReference type="GO" id="GO:0008270">
    <property type="term" value="F:zinc ion binding"/>
    <property type="evidence" value="ECO:0007669"/>
    <property type="project" value="UniProtKB-KW"/>
</dbReference>
<feature type="zinc finger region" description="C3H1-type" evidence="4">
    <location>
        <begin position="279"/>
        <end position="306"/>
    </location>
</feature>
<dbReference type="InterPro" id="IPR000571">
    <property type="entry name" value="Znf_CCCH"/>
</dbReference>
<dbReference type="EMBL" id="CAHR02000194">
    <property type="protein sequence ID" value="CCG84014.1"/>
    <property type="molecule type" value="Genomic_DNA"/>
</dbReference>
<feature type="compositionally biased region" description="Basic and acidic residues" evidence="5">
    <location>
        <begin position="189"/>
        <end position="199"/>
    </location>
</feature>
<dbReference type="AlphaFoldDB" id="R4XL21"/>
<dbReference type="VEuPathDB" id="FungiDB:TAPDE_004377"/>
<comment type="caution">
    <text evidence="7">The sequence shown here is derived from an EMBL/GenBank/DDBJ whole genome shotgun (WGS) entry which is preliminary data.</text>
</comment>
<feature type="compositionally biased region" description="Low complexity" evidence="5">
    <location>
        <begin position="175"/>
        <end position="188"/>
    </location>
</feature>
<keyword evidence="2 4" id="KW-0863">Zinc-finger</keyword>
<feature type="region of interest" description="Disordered" evidence="5">
    <location>
        <begin position="1"/>
        <end position="39"/>
    </location>
</feature>
<dbReference type="SMART" id="SM00356">
    <property type="entry name" value="ZnF_C3H1"/>
    <property type="match status" value="1"/>
</dbReference>
<sequence>MHFPPAPALSQASNPLNTMPAQEASHPQSITQVNAHPNDQTIKYNSAGYALSTTYTPSAQTATQQAQTSSVVNFHGKSISLETEEDIAAWIAERKRKWPSTANVEKKLAEIKPTHDVRPKKKVKTHREPRQPKENRPVSVNTSIQPSNATEVLDQDPGTKVDPSTKDDMNTTRRLPSSSLDVALAALSRDVETETHDLEPVTNNDNEEMRKTENVQPAQAPIKAPEASDVSSDDGSDSSSVCSSDSSQNSSDDDMPVATSSKLAVTEVVTEQPTQNLASRPKRPCKYFRQGRCSRGDACTYSHDVNRSEARQKAPQKSTPRLDDRYKWRKRKSLYDRLVENELQQEKLMAESATKDATTSIVDTT</sequence>
<proteinExistence type="predicted"/>
<evidence type="ECO:0000256" key="2">
    <source>
        <dbReference type="ARBA" id="ARBA00022771"/>
    </source>
</evidence>
<dbReference type="Pfam" id="PF10453">
    <property type="entry name" value="NUFIP1"/>
    <property type="match status" value="1"/>
</dbReference>
<organism evidence="7 8">
    <name type="scientific">Taphrina deformans (strain PYCC 5710 / ATCC 11124 / CBS 356.35 / IMI 108563 / JCM 9778 / NBRC 8474)</name>
    <name type="common">Peach leaf curl fungus</name>
    <name type="synonym">Lalaria deformans</name>
    <dbReference type="NCBI Taxonomy" id="1097556"/>
    <lineage>
        <taxon>Eukaryota</taxon>
        <taxon>Fungi</taxon>
        <taxon>Dikarya</taxon>
        <taxon>Ascomycota</taxon>
        <taxon>Taphrinomycotina</taxon>
        <taxon>Taphrinomycetes</taxon>
        <taxon>Taphrinales</taxon>
        <taxon>Taphrinaceae</taxon>
        <taxon>Taphrina</taxon>
    </lineage>
</organism>
<protein>
    <recommendedName>
        <fullName evidence="6">C3H1-type domain-containing protein</fullName>
    </recommendedName>
</protein>
<dbReference type="eggNOG" id="ENOG502SA4F">
    <property type="taxonomic scope" value="Eukaryota"/>
</dbReference>